<comment type="caution">
    <text evidence="3">The sequence shown here is derived from an EMBL/GenBank/DDBJ whole genome shotgun (WGS) entry which is preliminary data.</text>
</comment>
<feature type="transmembrane region" description="Helical" evidence="1">
    <location>
        <begin position="184"/>
        <end position="205"/>
    </location>
</feature>
<sequence length="463" mass="51054">MPIVLKHVLKDDPSSLSIRSQPGRRLPPSEPFSSCLSFVVLAVEPSSSPTPLGQQNQAQLVLADCALPHKLNSQLWQELHLDEYLKAYPNGQHVSVQEFAKQNGAQSFLCGIGEFCNVGELCYPVRGLAWYTLFAVQEFNLFMNAMYKAVGRTMELVRSSLLMDLIQPPDSKEKYAFWLDTAKFLTAITVSLSFGLFISMGVFAADSAWLTVSALSAYLGTGSAAVLGGLTITSLVEKSKRTEPVSAFDYWSQFAFYLSQCEESMHQGIASTLKKTLESGISNTGPGSLTSLLAQGVFIEPRSIISLPEIEALLKEVTQVRGLVILLRSMNAFVTRGEEPCKGRGLNGAREEDNHLSFCGPDNIMMNVNFAHGDKLETKIYNAKSIAFKYSITTEYLTTNAWECQQKHGLEYDPYKYSALPMSTSAECLVNLPVCDCTRADIKAEIKRTNVVKACREVGKLQI</sequence>
<feature type="transmembrane region" description="Helical" evidence="1">
    <location>
        <begin position="217"/>
        <end position="236"/>
    </location>
</feature>
<gene>
    <name evidence="3" type="ORF">O181_069946</name>
</gene>
<keyword evidence="4" id="KW-1185">Reference proteome</keyword>
<reference evidence="3" key="1">
    <citation type="submission" date="2021-03" db="EMBL/GenBank/DDBJ databases">
        <title>Draft genome sequence of rust myrtle Austropuccinia psidii MF-1, a brazilian biotype.</title>
        <authorList>
            <person name="Quecine M.C."/>
            <person name="Pachon D.M.R."/>
            <person name="Bonatelli M.L."/>
            <person name="Correr F.H."/>
            <person name="Franceschini L.M."/>
            <person name="Leite T.F."/>
            <person name="Margarido G.R.A."/>
            <person name="Almeida C.A."/>
            <person name="Ferrarezi J.A."/>
            <person name="Labate C.A."/>
        </authorList>
    </citation>
    <scope>NUCLEOTIDE SEQUENCE</scope>
    <source>
        <strain evidence="3">MF-1</strain>
    </source>
</reference>
<dbReference type="PANTHER" id="PTHR33339:SF1">
    <property type="entry name" value="LYSM DOMAIN-CONTAINING PROTEIN"/>
    <property type="match status" value="1"/>
</dbReference>
<keyword evidence="1" id="KW-0812">Transmembrane</keyword>
<dbReference type="Pfam" id="PF25278">
    <property type="entry name" value="DUF7872"/>
    <property type="match status" value="1"/>
</dbReference>
<dbReference type="AlphaFoldDB" id="A0A9Q3I587"/>
<dbReference type="OrthoDB" id="2497754at2759"/>
<organism evidence="3 4">
    <name type="scientific">Austropuccinia psidii MF-1</name>
    <dbReference type="NCBI Taxonomy" id="1389203"/>
    <lineage>
        <taxon>Eukaryota</taxon>
        <taxon>Fungi</taxon>
        <taxon>Dikarya</taxon>
        <taxon>Basidiomycota</taxon>
        <taxon>Pucciniomycotina</taxon>
        <taxon>Pucciniomycetes</taxon>
        <taxon>Pucciniales</taxon>
        <taxon>Sphaerophragmiaceae</taxon>
        <taxon>Austropuccinia</taxon>
    </lineage>
</organism>
<feature type="domain" description="DUF7872" evidence="2">
    <location>
        <begin position="243"/>
        <end position="463"/>
    </location>
</feature>
<evidence type="ECO:0000313" key="4">
    <source>
        <dbReference type="Proteomes" id="UP000765509"/>
    </source>
</evidence>
<dbReference type="InterPro" id="IPR057194">
    <property type="entry name" value="DUF7872"/>
</dbReference>
<accession>A0A9Q3I587</accession>
<proteinExistence type="predicted"/>
<name>A0A9Q3I587_9BASI</name>
<evidence type="ECO:0000313" key="3">
    <source>
        <dbReference type="EMBL" id="MBW0530231.1"/>
    </source>
</evidence>
<protein>
    <recommendedName>
        <fullName evidence="2">DUF7872 domain-containing protein</fullName>
    </recommendedName>
</protein>
<keyword evidence="1" id="KW-0472">Membrane</keyword>
<evidence type="ECO:0000256" key="1">
    <source>
        <dbReference type="SAM" id="Phobius"/>
    </source>
</evidence>
<evidence type="ECO:0000259" key="2">
    <source>
        <dbReference type="Pfam" id="PF25278"/>
    </source>
</evidence>
<dbReference type="EMBL" id="AVOT02035814">
    <property type="protein sequence ID" value="MBW0530231.1"/>
    <property type="molecule type" value="Genomic_DNA"/>
</dbReference>
<dbReference type="Proteomes" id="UP000765509">
    <property type="component" value="Unassembled WGS sequence"/>
</dbReference>
<keyword evidence="1" id="KW-1133">Transmembrane helix</keyword>
<dbReference type="PANTHER" id="PTHR33339">
    <property type="entry name" value="LYSM DOMAIN-CONTAINING PROTEIN"/>
    <property type="match status" value="1"/>
</dbReference>